<dbReference type="InterPro" id="IPR034741">
    <property type="entry name" value="Terpene_cyclase-like_1_C"/>
</dbReference>
<comment type="cofactor">
    <cofactor evidence="1">
        <name>Mn(2+)</name>
        <dbReference type="ChEBI" id="CHEBI:29035"/>
    </cofactor>
</comment>
<dbReference type="GO" id="GO:0046246">
    <property type="term" value="P:terpene biosynthetic process"/>
    <property type="evidence" value="ECO:0000318"/>
    <property type="project" value="GO_Central"/>
</dbReference>
<dbReference type="InterPro" id="IPR005630">
    <property type="entry name" value="Terpene_synthase_metal-bd"/>
</dbReference>
<dbReference type="Gramene" id="TraesCSU02G012000.1">
    <property type="protein sequence ID" value="TraesCSU02G012000.1"/>
    <property type="gene ID" value="TraesCSU02G012000"/>
</dbReference>
<reference evidence="6" key="2">
    <citation type="submission" date="2018-10" db="UniProtKB">
        <authorList>
            <consortium name="EnsemblPlants"/>
        </authorList>
    </citation>
    <scope>IDENTIFICATION</scope>
</reference>
<dbReference type="InterPro" id="IPR008949">
    <property type="entry name" value="Isoprenoid_synthase_dom_sf"/>
</dbReference>
<dbReference type="InterPro" id="IPR001906">
    <property type="entry name" value="Terpene_synth_N"/>
</dbReference>
<dbReference type="Pfam" id="PF03936">
    <property type="entry name" value="Terpene_synth_C"/>
    <property type="match status" value="1"/>
</dbReference>
<sequence length="509" mass="59441">MGHLVNFLTSYELNRAEDNKQEVLKIILNTMSSTDLPQKLELVDTLQCIGVDYHYRQEIDELLRDIYGDKHEIHDLYTAALRFYLLRKHGYPVSSDVFTMFVDGNRIIGSTDAITLLVLYNAAHLRTHGEKILDDLMTSTKQLLKYMVNQLDPTLSQEVQYTLETPLFRRLHRIEAKSYISTYEKKHTRNKTILEFAKLDYNIVQSLYCDELKDLTLWWNGFDIKTHLPWARDRMVEMHFWMMGVFFEPHYSYPRTVLTKLITLVSVFDDFYDNYSTAQESTMFTSAIDRWDEHAAEQVPTYMRPFYKGTVSTINCIEEDLKLQKNKHAELSTLQMAIMLKKWRDQQYVPSNLEEHLQISVRSSGCMHISNLAFLLMGDVTPSETVQWTWTYPRIIRAICIIGRVMNDITSHEREQASQHVVSTVQTYIKENGCTVQQANEGLNQIVEEAWMDINEGFMQPTAHPFAVLSRAVNLARTMDFMYKREDAYTTSESLKDTLDSLYILPIDV</sequence>
<dbReference type="SMR" id="A0A3B6U322"/>
<evidence type="ECO:0008006" key="8">
    <source>
        <dbReference type="Google" id="ProtNLM"/>
    </source>
</evidence>
<dbReference type="InterPro" id="IPR008930">
    <property type="entry name" value="Terpenoid_cyclase/PrenylTrfase"/>
</dbReference>
<dbReference type="InterPro" id="IPR036965">
    <property type="entry name" value="Terpene_synth_N_sf"/>
</dbReference>
<dbReference type="Pfam" id="PF01397">
    <property type="entry name" value="Terpene_synth"/>
    <property type="match status" value="1"/>
</dbReference>
<dbReference type="InterPro" id="IPR044814">
    <property type="entry name" value="Terpene_cyclase_plant_C1"/>
</dbReference>
<dbReference type="Gramene" id="TraesCSU03G0013200.1">
    <property type="protein sequence ID" value="TraesCSU03G0013200.1.CDS"/>
    <property type="gene ID" value="TraesCSU03G0013200"/>
</dbReference>
<evidence type="ECO:0000256" key="2">
    <source>
        <dbReference type="ARBA" id="ARBA00001946"/>
    </source>
</evidence>
<dbReference type="SFLD" id="SFLDS00005">
    <property type="entry name" value="Isoprenoid_Synthase_Type_I"/>
    <property type="match status" value="1"/>
</dbReference>
<dbReference type="SUPFAM" id="SSF48239">
    <property type="entry name" value="Terpenoid cyclases/Protein prenyltransferases"/>
    <property type="match status" value="1"/>
</dbReference>
<dbReference type="Gene3D" id="1.50.10.130">
    <property type="entry name" value="Terpene synthase, N-terminal domain"/>
    <property type="match status" value="1"/>
</dbReference>
<dbReference type="PANTHER" id="PTHR31225">
    <property type="entry name" value="OS04G0344100 PROTEIN-RELATED"/>
    <property type="match status" value="1"/>
</dbReference>
<dbReference type="GO" id="GO:0016102">
    <property type="term" value="P:diterpenoid biosynthetic process"/>
    <property type="evidence" value="ECO:0007669"/>
    <property type="project" value="InterPro"/>
</dbReference>
<dbReference type="EnsemblPlants" id="TraesCSU02G012000.1">
    <property type="protein sequence ID" value="TraesCSU02G012000.1"/>
    <property type="gene ID" value="TraesCSU02G012000"/>
</dbReference>
<dbReference type="AlphaFoldDB" id="A0A3B6U322"/>
<dbReference type="GO" id="GO:0000287">
    <property type="term" value="F:magnesium ion binding"/>
    <property type="evidence" value="ECO:0007669"/>
    <property type="project" value="InterPro"/>
</dbReference>
<feature type="domain" description="Terpene synthase metal-binding" evidence="5">
    <location>
        <begin position="222"/>
        <end position="453"/>
    </location>
</feature>
<dbReference type="OMA" id="CYMKEHS"/>
<organism evidence="6">
    <name type="scientific">Triticum aestivum</name>
    <name type="common">Wheat</name>
    <dbReference type="NCBI Taxonomy" id="4565"/>
    <lineage>
        <taxon>Eukaryota</taxon>
        <taxon>Viridiplantae</taxon>
        <taxon>Streptophyta</taxon>
        <taxon>Embryophyta</taxon>
        <taxon>Tracheophyta</taxon>
        <taxon>Spermatophyta</taxon>
        <taxon>Magnoliopsida</taxon>
        <taxon>Liliopsida</taxon>
        <taxon>Poales</taxon>
        <taxon>Poaceae</taxon>
        <taxon>BOP clade</taxon>
        <taxon>Pooideae</taxon>
        <taxon>Triticodae</taxon>
        <taxon>Triticeae</taxon>
        <taxon>Triticinae</taxon>
        <taxon>Triticum</taxon>
    </lineage>
</organism>
<keyword evidence="3" id="KW-0479">Metal-binding</keyword>
<dbReference type="SFLD" id="SFLDG01019">
    <property type="entry name" value="Terpene_Cyclase_Like_1_C_Termi"/>
    <property type="match status" value="1"/>
</dbReference>
<name>A0A3B6U322_WHEAT</name>
<dbReference type="CDD" id="cd00684">
    <property type="entry name" value="Terpene_cyclase_plant_C1"/>
    <property type="match status" value="1"/>
</dbReference>
<evidence type="ECO:0000313" key="7">
    <source>
        <dbReference type="Proteomes" id="UP000019116"/>
    </source>
</evidence>
<protein>
    <recommendedName>
        <fullName evidence="8">Terpene synthase</fullName>
    </recommendedName>
</protein>
<dbReference type="Proteomes" id="UP000019116">
    <property type="component" value="Chromosome Un"/>
</dbReference>
<proteinExistence type="predicted"/>
<evidence type="ECO:0000256" key="3">
    <source>
        <dbReference type="ARBA" id="ARBA00022723"/>
    </source>
</evidence>
<evidence type="ECO:0000259" key="5">
    <source>
        <dbReference type="Pfam" id="PF03936"/>
    </source>
</evidence>
<dbReference type="PANTHER" id="PTHR31225:SF230">
    <property type="entry name" value="TERPENE SYNTHASE TPS27"/>
    <property type="match status" value="1"/>
</dbReference>
<evidence type="ECO:0000259" key="4">
    <source>
        <dbReference type="Pfam" id="PF01397"/>
    </source>
</evidence>
<reference evidence="6" key="1">
    <citation type="submission" date="2018-08" db="EMBL/GenBank/DDBJ databases">
        <authorList>
            <person name="Rossello M."/>
        </authorList>
    </citation>
    <scope>NUCLEOTIDE SEQUENCE [LARGE SCALE GENOMIC DNA]</scope>
    <source>
        <strain evidence="6">cv. Chinese Spring</strain>
    </source>
</reference>
<dbReference type="InterPro" id="IPR050148">
    <property type="entry name" value="Terpene_synthase-like"/>
</dbReference>
<evidence type="ECO:0000313" key="6">
    <source>
        <dbReference type="EnsemblPlants" id="TraesCSU02G012000.1"/>
    </source>
</evidence>
<dbReference type="FunFam" id="1.10.600.10:FF:000007">
    <property type="entry name" value="Isoprene synthase, chloroplastic"/>
    <property type="match status" value="1"/>
</dbReference>
<dbReference type="GO" id="GO:0010333">
    <property type="term" value="F:terpene synthase activity"/>
    <property type="evidence" value="ECO:0000318"/>
    <property type="project" value="GO_Central"/>
</dbReference>
<evidence type="ECO:0000256" key="1">
    <source>
        <dbReference type="ARBA" id="ARBA00001936"/>
    </source>
</evidence>
<keyword evidence="7" id="KW-1185">Reference proteome</keyword>
<feature type="domain" description="Terpene synthase N-terminal" evidence="4">
    <location>
        <begin position="13"/>
        <end position="163"/>
    </location>
</feature>
<dbReference type="SUPFAM" id="SSF48576">
    <property type="entry name" value="Terpenoid synthases"/>
    <property type="match status" value="1"/>
</dbReference>
<dbReference type="STRING" id="4565.A0A3B6U322"/>
<comment type="cofactor">
    <cofactor evidence="2">
        <name>Mg(2+)</name>
        <dbReference type="ChEBI" id="CHEBI:18420"/>
    </cofactor>
</comment>
<dbReference type="Gene3D" id="1.10.600.10">
    <property type="entry name" value="Farnesyl Diphosphate Synthase"/>
    <property type="match status" value="1"/>
</dbReference>
<accession>A0A3B6U322</accession>